<dbReference type="SUPFAM" id="SSF141694">
    <property type="entry name" value="AF2212/PG0164-like"/>
    <property type="match status" value="1"/>
</dbReference>
<protein>
    <submittedName>
        <fullName evidence="1">DUF1905 domain-containing protein</fullName>
    </submittedName>
</protein>
<reference evidence="1" key="1">
    <citation type="submission" date="2024-05" db="EMBL/GenBank/DDBJ databases">
        <authorList>
            <person name="Kim S."/>
            <person name="Heo J."/>
            <person name="Choi H."/>
            <person name="Choi Y."/>
            <person name="Kwon S.-W."/>
            <person name="Kim Y."/>
        </authorList>
    </citation>
    <scope>NUCLEOTIDE SEQUENCE</scope>
    <source>
        <strain evidence="1">KACC 23699</strain>
    </source>
</reference>
<sequence>MSRRGGRSPAAGADGPHAGGLELEFRGDVWFWRGPSPWHFVTVPDEECRALASLAPQVTYGWGMIPVRARIGRTTWTTSLFPKDGEYAVPLKFAVLRAEQIDVGDLVSVRLTVDV</sequence>
<dbReference type="EMBL" id="CP157483">
    <property type="protein sequence ID" value="XBO43259.1"/>
    <property type="molecule type" value="Genomic_DNA"/>
</dbReference>
<dbReference type="AlphaFoldDB" id="A0AAU7JT60"/>
<dbReference type="RefSeq" id="WP_406830689.1">
    <property type="nucleotide sequence ID" value="NZ_CP157483.1"/>
</dbReference>
<dbReference type="Pfam" id="PF08922">
    <property type="entry name" value="DUF1905"/>
    <property type="match status" value="1"/>
</dbReference>
<proteinExistence type="predicted"/>
<dbReference type="InterPro" id="IPR037079">
    <property type="entry name" value="AF2212/PG0164-like_sf"/>
</dbReference>
<evidence type="ECO:0000313" key="1">
    <source>
        <dbReference type="EMBL" id="XBO43259.1"/>
    </source>
</evidence>
<dbReference type="Gene3D" id="2.40.30.100">
    <property type="entry name" value="AF2212/PG0164-like"/>
    <property type="match status" value="1"/>
</dbReference>
<name>A0AAU7JT60_9MICO</name>
<organism evidence="1">
    <name type="scientific">Pedococcus sp. KACC 23699</name>
    <dbReference type="NCBI Taxonomy" id="3149228"/>
    <lineage>
        <taxon>Bacteria</taxon>
        <taxon>Bacillati</taxon>
        <taxon>Actinomycetota</taxon>
        <taxon>Actinomycetes</taxon>
        <taxon>Micrococcales</taxon>
        <taxon>Intrasporangiaceae</taxon>
        <taxon>Pedococcus</taxon>
    </lineage>
</organism>
<dbReference type="InterPro" id="IPR015018">
    <property type="entry name" value="DUF1905"/>
</dbReference>
<accession>A0AAU7JT60</accession>
<gene>
    <name evidence="1" type="ORF">ABEG17_17080</name>
</gene>